<dbReference type="EMBL" id="ABEU02000022">
    <property type="status" value="NOT_ANNOTATED_CDS"/>
    <property type="molecule type" value="Genomic_DNA"/>
</dbReference>
<evidence type="ECO:0000313" key="2">
    <source>
        <dbReference type="Proteomes" id="UP000006727"/>
    </source>
</evidence>
<keyword evidence="2" id="KW-1185">Reference proteome</keyword>
<name>A0A7I3YW61_PHYPA</name>
<accession>A0A7I3YW61</accession>
<dbReference type="Proteomes" id="UP000006727">
    <property type="component" value="Chromosome 22"/>
</dbReference>
<evidence type="ECO:0000313" key="1">
    <source>
        <dbReference type="EnsemblPlants" id="PAC:32903455.CDS.1"/>
    </source>
</evidence>
<dbReference type="Gramene" id="Pp3c22_18240V3.2">
    <property type="protein sequence ID" value="PAC:32903455.CDS.1"/>
    <property type="gene ID" value="Pp3c22_18240"/>
</dbReference>
<dbReference type="AlphaFoldDB" id="A0A7I3YW61"/>
<organism evidence="1 2">
    <name type="scientific">Physcomitrium patens</name>
    <name type="common">Spreading-leaved earth moss</name>
    <name type="synonym">Physcomitrella patens</name>
    <dbReference type="NCBI Taxonomy" id="3218"/>
    <lineage>
        <taxon>Eukaryota</taxon>
        <taxon>Viridiplantae</taxon>
        <taxon>Streptophyta</taxon>
        <taxon>Embryophyta</taxon>
        <taxon>Bryophyta</taxon>
        <taxon>Bryophytina</taxon>
        <taxon>Bryopsida</taxon>
        <taxon>Funariidae</taxon>
        <taxon>Funariales</taxon>
        <taxon>Funariaceae</taxon>
        <taxon>Physcomitrium</taxon>
    </lineage>
</organism>
<reference evidence="1 2" key="1">
    <citation type="journal article" date="2008" name="Science">
        <title>The Physcomitrella genome reveals evolutionary insights into the conquest of land by plants.</title>
        <authorList>
            <person name="Rensing S."/>
            <person name="Lang D."/>
            <person name="Zimmer A."/>
            <person name="Terry A."/>
            <person name="Salamov A."/>
            <person name="Shapiro H."/>
            <person name="Nishiyama T."/>
            <person name="Perroud P.-F."/>
            <person name="Lindquist E."/>
            <person name="Kamisugi Y."/>
            <person name="Tanahashi T."/>
            <person name="Sakakibara K."/>
            <person name="Fujita T."/>
            <person name="Oishi K."/>
            <person name="Shin-I T."/>
            <person name="Kuroki Y."/>
            <person name="Toyoda A."/>
            <person name="Suzuki Y."/>
            <person name="Hashimoto A."/>
            <person name="Yamaguchi K."/>
            <person name="Sugano A."/>
            <person name="Kohara Y."/>
            <person name="Fujiyama A."/>
            <person name="Anterola A."/>
            <person name="Aoki S."/>
            <person name="Ashton N."/>
            <person name="Barbazuk W.B."/>
            <person name="Barker E."/>
            <person name="Bennetzen J."/>
            <person name="Bezanilla M."/>
            <person name="Blankenship R."/>
            <person name="Cho S.H."/>
            <person name="Dutcher S."/>
            <person name="Estelle M."/>
            <person name="Fawcett J.A."/>
            <person name="Gundlach H."/>
            <person name="Hanada K."/>
            <person name="Heyl A."/>
            <person name="Hicks K.A."/>
            <person name="Hugh J."/>
            <person name="Lohr M."/>
            <person name="Mayer K."/>
            <person name="Melkozernov A."/>
            <person name="Murata T."/>
            <person name="Nelson D."/>
            <person name="Pils B."/>
            <person name="Prigge M."/>
            <person name="Reiss B."/>
            <person name="Renner T."/>
            <person name="Rombauts S."/>
            <person name="Rushton P."/>
            <person name="Sanderfoot A."/>
            <person name="Schween G."/>
            <person name="Shiu S.-H."/>
            <person name="Stueber K."/>
            <person name="Theodoulou F.L."/>
            <person name="Tu H."/>
            <person name="Van de Peer Y."/>
            <person name="Verrier P.J."/>
            <person name="Waters E."/>
            <person name="Wood A."/>
            <person name="Yang L."/>
            <person name="Cove D."/>
            <person name="Cuming A."/>
            <person name="Hasebe M."/>
            <person name="Lucas S."/>
            <person name="Mishler D.B."/>
            <person name="Reski R."/>
            <person name="Grigoriev I."/>
            <person name="Quatrano R.S."/>
            <person name="Boore J.L."/>
        </authorList>
    </citation>
    <scope>NUCLEOTIDE SEQUENCE [LARGE SCALE GENOMIC DNA]</scope>
    <source>
        <strain evidence="1 2">cv. Gransden 2004</strain>
    </source>
</reference>
<proteinExistence type="predicted"/>
<dbReference type="EnsemblPlants" id="Pp3c22_18240V3.2">
    <property type="protein sequence ID" value="PAC:32903455.CDS.1"/>
    <property type="gene ID" value="Pp3c22_18240"/>
</dbReference>
<sequence>MATNIDAIPKDKSVEFVCVSSHQLGAAVRAETMAWVQALGDAMVALEHPKVRAITDQMNKWQSLMDVVSSSIALIAHTLTLSSNSLFS</sequence>
<protein>
    <submittedName>
        <fullName evidence="1">Uncharacterized protein</fullName>
    </submittedName>
</protein>
<reference evidence="1" key="3">
    <citation type="submission" date="2020-12" db="UniProtKB">
        <authorList>
            <consortium name="EnsemblPlants"/>
        </authorList>
    </citation>
    <scope>IDENTIFICATION</scope>
</reference>
<reference evidence="1 2" key="2">
    <citation type="journal article" date="2018" name="Plant J.">
        <title>The Physcomitrella patens chromosome-scale assembly reveals moss genome structure and evolution.</title>
        <authorList>
            <person name="Lang D."/>
            <person name="Ullrich K.K."/>
            <person name="Murat F."/>
            <person name="Fuchs J."/>
            <person name="Jenkins J."/>
            <person name="Haas F.B."/>
            <person name="Piednoel M."/>
            <person name="Gundlach H."/>
            <person name="Van Bel M."/>
            <person name="Meyberg R."/>
            <person name="Vives C."/>
            <person name="Morata J."/>
            <person name="Symeonidi A."/>
            <person name="Hiss M."/>
            <person name="Muchero W."/>
            <person name="Kamisugi Y."/>
            <person name="Saleh O."/>
            <person name="Blanc G."/>
            <person name="Decker E.L."/>
            <person name="van Gessel N."/>
            <person name="Grimwood J."/>
            <person name="Hayes R.D."/>
            <person name="Graham S.W."/>
            <person name="Gunter L.E."/>
            <person name="McDaniel S.F."/>
            <person name="Hoernstein S.N.W."/>
            <person name="Larsson A."/>
            <person name="Li F.W."/>
            <person name="Perroud P.F."/>
            <person name="Phillips J."/>
            <person name="Ranjan P."/>
            <person name="Rokshar D.S."/>
            <person name="Rothfels C.J."/>
            <person name="Schneider L."/>
            <person name="Shu S."/>
            <person name="Stevenson D.W."/>
            <person name="Thummler F."/>
            <person name="Tillich M."/>
            <person name="Villarreal Aguilar J.C."/>
            <person name="Widiez T."/>
            <person name="Wong G.K."/>
            <person name="Wymore A."/>
            <person name="Zhang Y."/>
            <person name="Zimmer A.D."/>
            <person name="Quatrano R.S."/>
            <person name="Mayer K.F.X."/>
            <person name="Goodstein D."/>
            <person name="Casacuberta J.M."/>
            <person name="Vandepoele K."/>
            <person name="Reski R."/>
            <person name="Cuming A.C."/>
            <person name="Tuskan G.A."/>
            <person name="Maumus F."/>
            <person name="Salse J."/>
            <person name="Schmutz J."/>
            <person name="Rensing S.A."/>
        </authorList>
    </citation>
    <scope>NUCLEOTIDE SEQUENCE [LARGE SCALE GENOMIC DNA]</scope>
    <source>
        <strain evidence="1 2">cv. Gransden 2004</strain>
    </source>
</reference>